<dbReference type="CDD" id="cd07012">
    <property type="entry name" value="PBP2_Bug_TTT"/>
    <property type="match status" value="1"/>
</dbReference>
<dbReference type="InterPro" id="IPR042100">
    <property type="entry name" value="Bug_dom1"/>
</dbReference>
<comment type="similarity">
    <text evidence="1">Belongs to the UPF0065 (bug) family.</text>
</comment>
<evidence type="ECO:0000256" key="1">
    <source>
        <dbReference type="ARBA" id="ARBA00006987"/>
    </source>
</evidence>
<dbReference type="InterPro" id="IPR005064">
    <property type="entry name" value="BUG"/>
</dbReference>
<evidence type="ECO:0000313" key="2">
    <source>
        <dbReference type="EMBL" id="SCU76905.1"/>
    </source>
</evidence>
<dbReference type="Gene3D" id="3.40.190.150">
    <property type="entry name" value="Bordetella uptake gene, domain 1"/>
    <property type="match status" value="1"/>
</dbReference>
<dbReference type="Gene3D" id="3.40.190.10">
    <property type="entry name" value="Periplasmic binding protein-like II"/>
    <property type="match status" value="1"/>
</dbReference>
<organism evidence="2">
    <name type="scientific">Cupriavidus necator</name>
    <name type="common">Alcaligenes eutrophus</name>
    <name type="synonym">Ralstonia eutropha</name>
    <dbReference type="NCBI Taxonomy" id="106590"/>
    <lineage>
        <taxon>Bacteria</taxon>
        <taxon>Pseudomonadati</taxon>
        <taxon>Pseudomonadota</taxon>
        <taxon>Betaproteobacteria</taxon>
        <taxon>Burkholderiales</taxon>
        <taxon>Burkholderiaceae</taxon>
        <taxon>Cupriavidus</taxon>
    </lineage>
</organism>
<sequence>MRGFLIKSMAGAGGTRAGAVVRWLMTVAAACVLATTATASVAQAYPDRPIRWIVPWPPGGGADLLARILHARLGEILGQPIVIDNRAGAAGNIGAAAGAKAAPDGYTLTFAYSATHSINPLVFSRMPFVENDFAPVVFLTMVPQVLVVNAKLPVHNVQEFVALSKKRQVTYASSAPGSLGHLGGELFASMTGASMLHVPYRGGGPALTAVLSGEIDALIGIPVVLGPQIKAGKLRAIGITTSKRLGVLPEVPTIAESGAPGFDVSSWNGVLVPAGTPPDVIARLNEAFNQTLADPKVRAQLAEAGYEVVGGNPEKLSRFIASELVKWRPVVKKVNLQVE</sequence>
<dbReference type="PANTHER" id="PTHR42928:SF5">
    <property type="entry name" value="BLR1237 PROTEIN"/>
    <property type="match status" value="1"/>
</dbReference>
<reference evidence="2" key="1">
    <citation type="submission" date="2016-09" db="EMBL/GenBank/DDBJ databases">
        <authorList>
            <person name="Capua I."/>
            <person name="De Benedictis P."/>
            <person name="Joannis T."/>
            <person name="Lombin L.H."/>
            <person name="Cattoli G."/>
        </authorList>
    </citation>
    <scope>NUCLEOTIDE SEQUENCE</scope>
    <source>
        <strain evidence="2">B9</strain>
    </source>
</reference>
<evidence type="ECO:0008006" key="3">
    <source>
        <dbReference type="Google" id="ProtNLM"/>
    </source>
</evidence>
<dbReference type="EMBL" id="FMSH01000277">
    <property type="protein sequence ID" value="SCU76905.1"/>
    <property type="molecule type" value="Genomic_DNA"/>
</dbReference>
<dbReference type="PANTHER" id="PTHR42928">
    <property type="entry name" value="TRICARBOXYLATE-BINDING PROTEIN"/>
    <property type="match status" value="1"/>
</dbReference>
<dbReference type="Pfam" id="PF03401">
    <property type="entry name" value="TctC"/>
    <property type="match status" value="1"/>
</dbReference>
<name>A0A1K0JCN7_CUPNE</name>
<protein>
    <recommendedName>
        <fullName evidence="3">Extra-cytoplasmic solute receptor</fullName>
    </recommendedName>
</protein>
<proteinExistence type="inferred from homology"/>
<dbReference type="SUPFAM" id="SSF53850">
    <property type="entry name" value="Periplasmic binding protein-like II"/>
    <property type="match status" value="1"/>
</dbReference>
<accession>A0A1K0JCN7</accession>
<dbReference type="AlphaFoldDB" id="A0A1K0JCN7"/>
<dbReference type="PIRSF" id="PIRSF017082">
    <property type="entry name" value="YflP"/>
    <property type="match status" value="1"/>
</dbReference>
<gene>
    <name evidence="2" type="ORF">CNECB9_3480062</name>
</gene>